<dbReference type="KEGG" id="gjf:M493_01040"/>
<dbReference type="HOGENOM" id="CLU_2117513_0_0_9"/>
<sequence>MTMKIFRYELRDAEISQKLLISRGWALPVVPNGKEAECPREMGKPYLARTAPEGETGPFHLDKWGFHDNESSCNIFLTLARRQAIISYGMYFPRLAPDSNRVEINNQLTRSFFV</sequence>
<dbReference type="STRING" id="1921421.M493_01040"/>
<proteinExistence type="predicted"/>
<dbReference type="AlphaFoldDB" id="S5ZJU5"/>
<dbReference type="Proteomes" id="UP000015500">
    <property type="component" value="Chromosome"/>
</dbReference>
<accession>S5ZJU5</accession>
<dbReference type="EMBL" id="CP006254">
    <property type="protein sequence ID" value="AGT30583.1"/>
    <property type="molecule type" value="Genomic_DNA"/>
</dbReference>
<keyword evidence="2" id="KW-1185">Reference proteome</keyword>
<gene>
    <name evidence="1" type="ORF">M493_01040</name>
</gene>
<name>S5ZJU5_GEOG3</name>
<reference evidence="1 2" key="1">
    <citation type="journal article" date="2014" name="Genome Announc.">
        <title>Complete Genome Sequence of the Thermophilic Polychlorinated Biphenyl Degrader Geobacillus sp. Strain JF8 (NBRC 109937).</title>
        <authorList>
            <person name="Shintani M."/>
            <person name="Ohtsubo Y."/>
            <person name="Fukuda K."/>
            <person name="Hosoyama A."/>
            <person name="Ohji S."/>
            <person name="Yamazoe A."/>
            <person name="Fujita N."/>
            <person name="Nagata Y."/>
            <person name="Tsuda M."/>
            <person name="Hatta T."/>
            <person name="Kimbara K."/>
        </authorList>
    </citation>
    <scope>NUCLEOTIDE SEQUENCE [LARGE SCALE GENOMIC DNA]</scope>
    <source>
        <strain evidence="1 2">JF8</strain>
    </source>
</reference>
<protein>
    <submittedName>
        <fullName evidence="1">Uncharacterized protein</fullName>
    </submittedName>
</protein>
<evidence type="ECO:0000313" key="1">
    <source>
        <dbReference type="EMBL" id="AGT30583.1"/>
    </source>
</evidence>
<evidence type="ECO:0000313" key="2">
    <source>
        <dbReference type="Proteomes" id="UP000015500"/>
    </source>
</evidence>
<organism evidence="1 2">
    <name type="scientific">Geobacillus genomosp. 3</name>
    <dbReference type="NCBI Taxonomy" id="1921421"/>
    <lineage>
        <taxon>Bacteria</taxon>
        <taxon>Bacillati</taxon>
        <taxon>Bacillota</taxon>
        <taxon>Bacilli</taxon>
        <taxon>Bacillales</taxon>
        <taxon>Anoxybacillaceae</taxon>
        <taxon>Geobacillus</taxon>
    </lineage>
</organism>